<dbReference type="VEuPathDB" id="FungiDB:PHYBLDRAFT_161888"/>
<accession>A0A162VAI1</accession>
<dbReference type="AlphaFoldDB" id="A0A162VAI1"/>
<reference evidence="3" key="1">
    <citation type="submission" date="2015-06" db="EMBL/GenBank/DDBJ databases">
        <title>Expansion of signal transduction pathways in fungi by whole-genome duplication.</title>
        <authorList>
            <consortium name="DOE Joint Genome Institute"/>
            <person name="Corrochano L.M."/>
            <person name="Kuo A."/>
            <person name="Marcet-Houben M."/>
            <person name="Polaino S."/>
            <person name="Salamov A."/>
            <person name="Villalobos J.M."/>
            <person name="Alvarez M.I."/>
            <person name="Avalos J."/>
            <person name="Benito E.P."/>
            <person name="Benoit I."/>
            <person name="Burger G."/>
            <person name="Camino L.P."/>
            <person name="Canovas D."/>
            <person name="Cerda-Olmedo E."/>
            <person name="Cheng J.-F."/>
            <person name="Dominguez A."/>
            <person name="Elias M."/>
            <person name="Eslava A.P."/>
            <person name="Glaser F."/>
            <person name="Grimwood J."/>
            <person name="Gutierrez G."/>
            <person name="Heitman J."/>
            <person name="Henrissat B."/>
            <person name="Iturriaga E.A."/>
            <person name="Lang B.F."/>
            <person name="Lavin J.L."/>
            <person name="Lee S."/>
            <person name="Li W."/>
            <person name="Lindquist E."/>
            <person name="Lopez-Garcia S."/>
            <person name="Luque E.M."/>
            <person name="Marcos A.T."/>
            <person name="Martin J."/>
            <person name="McCluskey K."/>
            <person name="Medina H.R."/>
            <person name="Miralles-Duran A."/>
            <person name="Miyazaki A."/>
            <person name="Munoz-Torres E."/>
            <person name="Oguiza J.A."/>
            <person name="Ohm R."/>
            <person name="Olmedo M."/>
            <person name="Orejas M."/>
            <person name="Ortiz-Castellanos L."/>
            <person name="Pisabarro A.G."/>
            <person name="Rodriguez-Romero J."/>
            <person name="Ruiz-Herrera J."/>
            <person name="Ruiz-Vazquez R."/>
            <person name="Sanz C."/>
            <person name="Schackwitz W."/>
            <person name="Schmutz J."/>
            <person name="Shahriari M."/>
            <person name="Shelest E."/>
            <person name="Silva-Franco F."/>
            <person name="Soanes D."/>
            <person name="Syed K."/>
            <person name="Tagua V.G."/>
            <person name="Talbot N.J."/>
            <person name="Thon M."/>
            <person name="De vries R.P."/>
            <person name="Wiebenga A."/>
            <person name="Yadav J.S."/>
            <person name="Braun E.L."/>
            <person name="Baker S."/>
            <person name="Garre V."/>
            <person name="Horwitz B."/>
            <person name="Torres-Martinez S."/>
            <person name="Idnurm A."/>
            <person name="Herrera-Estrella A."/>
            <person name="Gabaldon T."/>
            <person name="Grigoriev I.V."/>
        </authorList>
    </citation>
    <scope>NUCLEOTIDE SEQUENCE [LARGE SCALE GENOMIC DNA]</scope>
    <source>
        <strain evidence="3">NRRL 1555(-)</strain>
    </source>
</reference>
<organism evidence="2 3">
    <name type="scientific">Phycomyces blakesleeanus (strain ATCC 8743b / DSM 1359 / FGSC 10004 / NBRC 33097 / NRRL 1555)</name>
    <dbReference type="NCBI Taxonomy" id="763407"/>
    <lineage>
        <taxon>Eukaryota</taxon>
        <taxon>Fungi</taxon>
        <taxon>Fungi incertae sedis</taxon>
        <taxon>Mucoromycota</taxon>
        <taxon>Mucoromycotina</taxon>
        <taxon>Mucoromycetes</taxon>
        <taxon>Mucorales</taxon>
        <taxon>Phycomycetaceae</taxon>
        <taxon>Phycomyces</taxon>
    </lineage>
</organism>
<feature type="region of interest" description="Disordered" evidence="1">
    <location>
        <begin position="1"/>
        <end position="31"/>
    </location>
</feature>
<dbReference type="RefSeq" id="XP_018299313.1">
    <property type="nucleotide sequence ID" value="XM_018434518.1"/>
</dbReference>
<evidence type="ECO:0000256" key="1">
    <source>
        <dbReference type="SAM" id="MobiDB-lite"/>
    </source>
</evidence>
<feature type="compositionally biased region" description="Low complexity" evidence="1">
    <location>
        <begin position="19"/>
        <end position="31"/>
    </location>
</feature>
<gene>
    <name evidence="2" type="ORF">PHYBLDRAFT_161888</name>
</gene>
<dbReference type="InParanoid" id="A0A162VAI1"/>
<evidence type="ECO:0000313" key="3">
    <source>
        <dbReference type="Proteomes" id="UP000077315"/>
    </source>
</evidence>
<dbReference type="GeneID" id="28995424"/>
<sequence>MKEILINDPSVHSRNFGQSGTSRPTSMTTTSSNGHIVLENTFGDGRREIEFLSEAVVSNNINTNTNDNHASDRNSVISDNEDEKTLTATQLLTERSGYPTSVNEILSTITYLHKEMQDEVATERDVFISQLLRTSEQRATK</sequence>
<keyword evidence="3" id="KW-1185">Reference proteome</keyword>
<protein>
    <submittedName>
        <fullName evidence="2">Uncharacterized protein</fullName>
    </submittedName>
</protein>
<dbReference type="EMBL" id="KV440971">
    <property type="protein sequence ID" value="OAD81273.1"/>
    <property type="molecule type" value="Genomic_DNA"/>
</dbReference>
<name>A0A162VAI1_PHYB8</name>
<evidence type="ECO:0000313" key="2">
    <source>
        <dbReference type="EMBL" id="OAD81273.1"/>
    </source>
</evidence>
<proteinExistence type="predicted"/>
<dbReference type="Proteomes" id="UP000077315">
    <property type="component" value="Unassembled WGS sequence"/>
</dbReference>